<reference evidence="3" key="1">
    <citation type="submission" date="2021-08" db="EMBL/GenBank/DDBJ databases">
        <title>Comparative analyses of Brucepasteria parasyntrophica and Teretinema zuelzerae.</title>
        <authorList>
            <person name="Song Y."/>
            <person name="Brune A."/>
        </authorList>
    </citation>
    <scope>NUCLEOTIDE SEQUENCE</scope>
    <source>
        <strain evidence="3">DSM 1903</strain>
    </source>
</reference>
<protein>
    <submittedName>
        <fullName evidence="3">RNA-binding protein</fullName>
    </submittedName>
</protein>
<dbReference type="PROSITE" id="PS50102">
    <property type="entry name" value="RRM"/>
    <property type="match status" value="1"/>
</dbReference>
<keyword evidence="4" id="KW-1185">Reference proteome</keyword>
<accession>A0AAE3JJ39</accession>
<dbReference type="RefSeq" id="WP_230753256.1">
    <property type="nucleotide sequence ID" value="NZ_JAINWA010000001.1"/>
</dbReference>
<dbReference type="InterPro" id="IPR035979">
    <property type="entry name" value="RBD_domain_sf"/>
</dbReference>
<dbReference type="InterPro" id="IPR048289">
    <property type="entry name" value="RRM2_NsCP33-like"/>
</dbReference>
<dbReference type="Pfam" id="PF00076">
    <property type="entry name" value="RRM_1"/>
    <property type="match status" value="1"/>
</dbReference>
<dbReference type="SMART" id="SM00360">
    <property type="entry name" value="RRM"/>
    <property type="match status" value="1"/>
</dbReference>
<dbReference type="InterPro" id="IPR012677">
    <property type="entry name" value="Nucleotide-bd_a/b_plait_sf"/>
</dbReference>
<dbReference type="CDD" id="cd21608">
    <property type="entry name" value="RRM2_NsCP33_like"/>
    <property type="match status" value="1"/>
</dbReference>
<dbReference type="Proteomes" id="UP001198163">
    <property type="component" value="Unassembled WGS sequence"/>
</dbReference>
<dbReference type="SUPFAM" id="SSF54928">
    <property type="entry name" value="RNA-binding domain, RBD"/>
    <property type="match status" value="1"/>
</dbReference>
<name>A0AAE3JJ39_9SPIR</name>
<feature type="domain" description="RRM" evidence="2">
    <location>
        <begin position="3"/>
        <end position="81"/>
    </location>
</feature>
<evidence type="ECO:0000313" key="3">
    <source>
        <dbReference type="EMBL" id="MCD1653800.1"/>
    </source>
</evidence>
<keyword evidence="1" id="KW-0694">RNA-binding</keyword>
<proteinExistence type="predicted"/>
<dbReference type="EMBL" id="JAINWA010000001">
    <property type="protein sequence ID" value="MCD1653800.1"/>
    <property type="molecule type" value="Genomic_DNA"/>
</dbReference>
<dbReference type="PANTHER" id="PTHR48027">
    <property type="entry name" value="HETEROGENEOUS NUCLEAR RIBONUCLEOPROTEIN 87F-RELATED"/>
    <property type="match status" value="1"/>
</dbReference>
<evidence type="ECO:0000313" key="4">
    <source>
        <dbReference type="Proteomes" id="UP001198163"/>
    </source>
</evidence>
<evidence type="ECO:0000256" key="1">
    <source>
        <dbReference type="ARBA" id="ARBA00022884"/>
    </source>
</evidence>
<dbReference type="AlphaFoldDB" id="A0AAE3JJ39"/>
<dbReference type="GO" id="GO:0003723">
    <property type="term" value="F:RNA binding"/>
    <property type="evidence" value="ECO:0007669"/>
    <property type="project" value="UniProtKB-KW"/>
</dbReference>
<gene>
    <name evidence="3" type="ORF">K7J14_03685</name>
</gene>
<evidence type="ECO:0000259" key="2">
    <source>
        <dbReference type="PROSITE" id="PS50102"/>
    </source>
</evidence>
<dbReference type="Gene3D" id="3.30.70.330">
    <property type="match status" value="1"/>
</dbReference>
<organism evidence="3 4">
    <name type="scientific">Teretinema zuelzerae</name>
    <dbReference type="NCBI Taxonomy" id="156"/>
    <lineage>
        <taxon>Bacteria</taxon>
        <taxon>Pseudomonadati</taxon>
        <taxon>Spirochaetota</taxon>
        <taxon>Spirochaetia</taxon>
        <taxon>Spirochaetales</taxon>
        <taxon>Treponemataceae</taxon>
        <taxon>Teretinema</taxon>
    </lineage>
</organism>
<dbReference type="InterPro" id="IPR052462">
    <property type="entry name" value="SLIRP/GR-RBP-like"/>
</dbReference>
<comment type="caution">
    <text evidence="3">The sequence shown here is derived from an EMBL/GenBank/DDBJ whole genome shotgun (WGS) entry which is preliminary data.</text>
</comment>
<dbReference type="InterPro" id="IPR000504">
    <property type="entry name" value="RRM_dom"/>
</dbReference>
<sequence length="88" mass="9540">MGKKIYVGNLSYDTSDAGLAEAFSAHGTVLSARTIVDRDTGRSKGFAFVEMSTEDEARSAISALNGVNLDGRQIKVNESIDKPRPDRY</sequence>